<dbReference type="InterPro" id="IPR017451">
    <property type="entry name" value="F-box-assoc_interact_dom"/>
</dbReference>
<dbReference type="InterPro" id="IPR013187">
    <property type="entry name" value="F-box-assoc_dom_typ3"/>
</dbReference>
<name>A0ABU6RCN3_9FABA</name>
<dbReference type="InterPro" id="IPR036047">
    <property type="entry name" value="F-box-like_dom_sf"/>
</dbReference>
<accession>A0ABU6RCN3</accession>
<dbReference type="Pfam" id="PF00646">
    <property type="entry name" value="F-box"/>
    <property type="match status" value="1"/>
</dbReference>
<dbReference type="Gene3D" id="1.20.1280.50">
    <property type="match status" value="1"/>
</dbReference>
<dbReference type="NCBIfam" id="TIGR01640">
    <property type="entry name" value="F_box_assoc_1"/>
    <property type="match status" value="1"/>
</dbReference>
<dbReference type="Pfam" id="PF08268">
    <property type="entry name" value="FBA_3"/>
    <property type="match status" value="1"/>
</dbReference>
<organism evidence="2 3">
    <name type="scientific">Stylosanthes scabra</name>
    <dbReference type="NCBI Taxonomy" id="79078"/>
    <lineage>
        <taxon>Eukaryota</taxon>
        <taxon>Viridiplantae</taxon>
        <taxon>Streptophyta</taxon>
        <taxon>Embryophyta</taxon>
        <taxon>Tracheophyta</taxon>
        <taxon>Spermatophyta</taxon>
        <taxon>Magnoliopsida</taxon>
        <taxon>eudicotyledons</taxon>
        <taxon>Gunneridae</taxon>
        <taxon>Pentapetalae</taxon>
        <taxon>rosids</taxon>
        <taxon>fabids</taxon>
        <taxon>Fabales</taxon>
        <taxon>Fabaceae</taxon>
        <taxon>Papilionoideae</taxon>
        <taxon>50 kb inversion clade</taxon>
        <taxon>dalbergioids sensu lato</taxon>
        <taxon>Dalbergieae</taxon>
        <taxon>Pterocarpus clade</taxon>
        <taxon>Stylosanthes</taxon>
    </lineage>
</organism>
<evidence type="ECO:0000313" key="3">
    <source>
        <dbReference type="Proteomes" id="UP001341840"/>
    </source>
</evidence>
<protein>
    <recommendedName>
        <fullName evidence="1">F-box domain-containing protein</fullName>
    </recommendedName>
</protein>
<feature type="domain" description="F-box" evidence="1">
    <location>
        <begin position="25"/>
        <end position="65"/>
    </location>
</feature>
<dbReference type="InterPro" id="IPR050796">
    <property type="entry name" value="SCF_F-box_component"/>
</dbReference>
<reference evidence="2 3" key="1">
    <citation type="journal article" date="2023" name="Plants (Basel)">
        <title>Bridging the Gap: Combining Genomics and Transcriptomics Approaches to Understand Stylosanthes scabra, an Orphan Legume from the Brazilian Caatinga.</title>
        <authorList>
            <person name="Ferreira-Neto J.R.C."/>
            <person name="da Silva M.D."/>
            <person name="Binneck E."/>
            <person name="de Melo N.F."/>
            <person name="da Silva R.H."/>
            <person name="de Melo A.L.T.M."/>
            <person name="Pandolfi V."/>
            <person name="Bustamante F.O."/>
            <person name="Brasileiro-Vidal A.C."/>
            <person name="Benko-Iseppon A.M."/>
        </authorList>
    </citation>
    <scope>NUCLEOTIDE SEQUENCE [LARGE SCALE GENOMIC DNA]</scope>
    <source>
        <tissue evidence="2">Leaves</tissue>
    </source>
</reference>
<evidence type="ECO:0000259" key="1">
    <source>
        <dbReference type="SMART" id="SM00256"/>
    </source>
</evidence>
<comment type="caution">
    <text evidence="2">The sequence shown here is derived from an EMBL/GenBank/DDBJ whole genome shotgun (WGS) entry which is preliminary data.</text>
</comment>
<dbReference type="SUPFAM" id="SSF81383">
    <property type="entry name" value="F-box domain"/>
    <property type="match status" value="1"/>
</dbReference>
<sequence length="327" mass="37533">MRRRHPDEGVEKKGKAVVTRRTPHLLDEIVEQILLTHPASSLLQLRSVCRSWRTLISSSRFTNEHLRRSIFLDPTLTHPRIAYYSFPCKYPTIGVFSVRSLSDNKPTKVASFKAPRYFTIYGSCNGLLCLVHETRTGVNTCILWNLCTGSTSEPAQKITGGFSFYGLGYDHMSDRYKLIGYLQSEESRIYSTRIYTFAPNSSWRTIPIEDDVDFTLLGHPPNKCPVYDCNNMEGVFVSNTLNWIVDRYRRSDVVLSFDLGKETYCYLPLPERDPEDDLCLSVVSVLRNCLAACFEYKRTHWAVWLMKEYGVTQSWTRLALIPPPSGL</sequence>
<dbReference type="SMART" id="SM00256">
    <property type="entry name" value="FBOX"/>
    <property type="match status" value="1"/>
</dbReference>
<dbReference type="Proteomes" id="UP001341840">
    <property type="component" value="Unassembled WGS sequence"/>
</dbReference>
<dbReference type="InterPro" id="IPR001810">
    <property type="entry name" value="F-box_dom"/>
</dbReference>
<dbReference type="PANTHER" id="PTHR31672:SF13">
    <property type="entry name" value="F-BOX PROTEIN CPR30-LIKE"/>
    <property type="match status" value="1"/>
</dbReference>
<keyword evidence="3" id="KW-1185">Reference proteome</keyword>
<gene>
    <name evidence="2" type="ORF">PIB30_033414</name>
</gene>
<evidence type="ECO:0000313" key="2">
    <source>
        <dbReference type="EMBL" id="MED6121790.1"/>
    </source>
</evidence>
<dbReference type="EMBL" id="JASCZI010030359">
    <property type="protein sequence ID" value="MED6121790.1"/>
    <property type="molecule type" value="Genomic_DNA"/>
</dbReference>
<proteinExistence type="predicted"/>
<dbReference type="PANTHER" id="PTHR31672">
    <property type="entry name" value="BNACNNG10540D PROTEIN"/>
    <property type="match status" value="1"/>
</dbReference>